<dbReference type="SUPFAM" id="SSF52210">
    <property type="entry name" value="Succinyl-CoA synthetase domains"/>
    <property type="match status" value="1"/>
</dbReference>
<evidence type="ECO:0000256" key="2">
    <source>
        <dbReference type="SAM" id="Phobius"/>
    </source>
</evidence>
<comment type="subunit">
    <text evidence="1">Heterooctamer of 4 alpha and 4 beta chains.</text>
</comment>
<dbReference type="GO" id="GO:0004776">
    <property type="term" value="F:succinate-CoA ligase (GDP-forming) activity"/>
    <property type="evidence" value="ECO:0007669"/>
    <property type="project" value="TreeGrafter"/>
</dbReference>
<dbReference type="PANTHER" id="PTHR11117">
    <property type="entry name" value="SUCCINYL-COA LIGASE SUBUNIT ALPHA"/>
    <property type="match status" value="1"/>
</dbReference>
<dbReference type="GO" id="GO:0005739">
    <property type="term" value="C:mitochondrion"/>
    <property type="evidence" value="ECO:0007669"/>
    <property type="project" value="TreeGrafter"/>
</dbReference>
<evidence type="ECO:0000256" key="1">
    <source>
        <dbReference type="ARBA" id="ARBA00011412"/>
    </source>
</evidence>
<feature type="transmembrane region" description="Helical" evidence="2">
    <location>
        <begin position="36"/>
        <end position="56"/>
    </location>
</feature>
<protein>
    <submittedName>
        <fullName evidence="3">Uncharacterized protein</fullName>
    </submittedName>
</protein>
<keyword evidence="4" id="KW-1185">Reference proteome</keyword>
<dbReference type="Proteomes" id="UP001177003">
    <property type="component" value="Chromosome 3"/>
</dbReference>
<gene>
    <name evidence="3" type="ORF">LSALG_LOCUS16855</name>
</gene>
<keyword evidence="2" id="KW-0812">Transmembrane</keyword>
<dbReference type="AlphaFoldDB" id="A0AA36DZL9"/>
<reference evidence="3" key="1">
    <citation type="submission" date="2023-04" db="EMBL/GenBank/DDBJ databases">
        <authorList>
            <person name="Vijverberg K."/>
            <person name="Xiong W."/>
            <person name="Schranz E."/>
        </authorList>
    </citation>
    <scope>NUCLEOTIDE SEQUENCE</scope>
</reference>
<dbReference type="GO" id="GO:0006099">
    <property type="term" value="P:tricarboxylic acid cycle"/>
    <property type="evidence" value="ECO:0007669"/>
    <property type="project" value="TreeGrafter"/>
</dbReference>
<name>A0AA36DZL9_LACSI</name>
<sequence length="283" mass="31915">MVVSLRLVATMLMVVMAGLFAMVVRQTPVLFASTIIFLYYRNFACFLPNVSSFYYVMAVRVKRTADDAASSSVAVLIAGFVSFAVRFPGRSRGLLWIDVLFQNERVSTSIYDFQASSNNGAEESATKEEERYEGYEVYQTTVVGLGQSTCVAIGGDHFNGTNFIDYMRKFIVDPHTEDVCTISWFHFKGLITASRAVEIALLKKLNKSMEYAFGENGPIPSSILSLRSATMLDGLLRGSRFTSKWFTNVTQPNERHHRYEFIKIPTLGKLHKLQRIDFVIDRA</sequence>
<keyword evidence="2" id="KW-0472">Membrane</keyword>
<dbReference type="Gene3D" id="3.40.50.261">
    <property type="entry name" value="Succinyl-CoA synthetase domains"/>
    <property type="match status" value="1"/>
</dbReference>
<organism evidence="3 4">
    <name type="scientific">Lactuca saligna</name>
    <name type="common">Willowleaf lettuce</name>
    <dbReference type="NCBI Taxonomy" id="75948"/>
    <lineage>
        <taxon>Eukaryota</taxon>
        <taxon>Viridiplantae</taxon>
        <taxon>Streptophyta</taxon>
        <taxon>Embryophyta</taxon>
        <taxon>Tracheophyta</taxon>
        <taxon>Spermatophyta</taxon>
        <taxon>Magnoliopsida</taxon>
        <taxon>eudicotyledons</taxon>
        <taxon>Gunneridae</taxon>
        <taxon>Pentapetalae</taxon>
        <taxon>asterids</taxon>
        <taxon>campanulids</taxon>
        <taxon>Asterales</taxon>
        <taxon>Asteraceae</taxon>
        <taxon>Cichorioideae</taxon>
        <taxon>Cichorieae</taxon>
        <taxon>Lactucinae</taxon>
        <taxon>Lactuca</taxon>
    </lineage>
</organism>
<dbReference type="GO" id="GO:0009361">
    <property type="term" value="C:succinate-CoA ligase complex (ADP-forming)"/>
    <property type="evidence" value="ECO:0007669"/>
    <property type="project" value="TreeGrafter"/>
</dbReference>
<accession>A0AA36DZL9</accession>
<keyword evidence="2" id="KW-1133">Transmembrane helix</keyword>
<proteinExistence type="predicted"/>
<feature type="transmembrane region" description="Helical" evidence="2">
    <location>
        <begin position="6"/>
        <end position="24"/>
    </location>
</feature>
<feature type="transmembrane region" description="Helical" evidence="2">
    <location>
        <begin position="68"/>
        <end position="87"/>
    </location>
</feature>
<dbReference type="GO" id="GO:0004775">
    <property type="term" value="F:succinate-CoA ligase (ADP-forming) activity"/>
    <property type="evidence" value="ECO:0007669"/>
    <property type="project" value="TreeGrafter"/>
</dbReference>
<evidence type="ECO:0000313" key="4">
    <source>
        <dbReference type="Proteomes" id="UP001177003"/>
    </source>
</evidence>
<dbReference type="InterPro" id="IPR016102">
    <property type="entry name" value="Succinyl-CoA_synth-like"/>
</dbReference>
<dbReference type="EMBL" id="OX465079">
    <property type="protein sequence ID" value="CAI9276895.1"/>
    <property type="molecule type" value="Genomic_DNA"/>
</dbReference>
<evidence type="ECO:0000313" key="3">
    <source>
        <dbReference type="EMBL" id="CAI9276895.1"/>
    </source>
</evidence>
<dbReference type="PANTHER" id="PTHR11117:SF2">
    <property type="entry name" value="SUCCINATE--COA LIGASE [ADP_GDP-FORMING] SUBUNIT ALPHA, MITOCHONDRIAL"/>
    <property type="match status" value="1"/>
</dbReference>